<evidence type="ECO:0000313" key="10">
    <source>
        <dbReference type="Proteomes" id="UP000649617"/>
    </source>
</evidence>
<proteinExistence type="predicted"/>
<organism evidence="9 10">
    <name type="scientific">Symbiodinium pilosum</name>
    <name type="common">Dinoflagellate</name>
    <dbReference type="NCBI Taxonomy" id="2952"/>
    <lineage>
        <taxon>Eukaryota</taxon>
        <taxon>Sar</taxon>
        <taxon>Alveolata</taxon>
        <taxon>Dinophyceae</taxon>
        <taxon>Suessiales</taxon>
        <taxon>Symbiodiniaceae</taxon>
        <taxon>Symbiodinium</taxon>
    </lineage>
</organism>
<dbReference type="OrthoDB" id="2684236at2759"/>
<keyword evidence="6" id="KW-0788">Thiol protease</keyword>
<dbReference type="PANTHER" id="PTHR13367">
    <property type="entry name" value="UBIQUITIN THIOESTERASE"/>
    <property type="match status" value="1"/>
</dbReference>
<dbReference type="GO" id="GO:0005634">
    <property type="term" value="C:nucleus"/>
    <property type="evidence" value="ECO:0007669"/>
    <property type="project" value="TreeGrafter"/>
</dbReference>
<name>A0A812W6N2_SYMPI</name>
<gene>
    <name evidence="9" type="ORF">SPIL2461_LOCUS18159</name>
</gene>
<dbReference type="GO" id="GO:0070530">
    <property type="term" value="F:K63-linked polyubiquitin modification-dependent protein binding"/>
    <property type="evidence" value="ECO:0007669"/>
    <property type="project" value="TreeGrafter"/>
</dbReference>
<evidence type="ECO:0000313" key="9">
    <source>
        <dbReference type="EMBL" id="CAE7664900.1"/>
    </source>
</evidence>
<comment type="catalytic activity">
    <reaction evidence="1">
        <text>Thiol-dependent hydrolysis of ester, thioester, amide, peptide and isopeptide bonds formed by the C-terminal Gly of ubiquitin (a 76-residue protein attached to proteins as an intracellular targeting signal).</text>
        <dbReference type="EC" id="3.4.19.12"/>
    </reaction>
</comment>
<dbReference type="EMBL" id="CAJNIZ010043637">
    <property type="protein sequence ID" value="CAE7664900.1"/>
    <property type="molecule type" value="Genomic_DNA"/>
</dbReference>
<evidence type="ECO:0000256" key="6">
    <source>
        <dbReference type="ARBA" id="ARBA00022807"/>
    </source>
</evidence>
<dbReference type="GO" id="GO:0005737">
    <property type="term" value="C:cytoplasm"/>
    <property type="evidence" value="ECO:0007669"/>
    <property type="project" value="TreeGrafter"/>
</dbReference>
<evidence type="ECO:0000256" key="7">
    <source>
        <dbReference type="SAM" id="MobiDB-lite"/>
    </source>
</evidence>
<evidence type="ECO:0000256" key="5">
    <source>
        <dbReference type="ARBA" id="ARBA00022801"/>
    </source>
</evidence>
<feature type="region of interest" description="Disordered" evidence="7">
    <location>
        <begin position="801"/>
        <end position="840"/>
    </location>
</feature>
<dbReference type="InterPro" id="IPR022105">
    <property type="entry name" value="DUF3645"/>
</dbReference>
<reference evidence="9" key="1">
    <citation type="submission" date="2021-02" db="EMBL/GenBank/DDBJ databases">
        <authorList>
            <person name="Dougan E. K."/>
            <person name="Rhodes N."/>
            <person name="Thang M."/>
            <person name="Chan C."/>
        </authorList>
    </citation>
    <scope>NUCLEOTIDE SEQUENCE</scope>
</reference>
<dbReference type="AlphaFoldDB" id="A0A812W6N2"/>
<accession>A0A812W6N2</accession>
<dbReference type="GO" id="GO:0004843">
    <property type="term" value="F:cysteine-type deubiquitinase activity"/>
    <property type="evidence" value="ECO:0007669"/>
    <property type="project" value="UniProtKB-EC"/>
</dbReference>
<evidence type="ECO:0000259" key="8">
    <source>
        <dbReference type="Pfam" id="PF12359"/>
    </source>
</evidence>
<protein>
    <recommendedName>
        <fullName evidence="2">ubiquitinyl hydrolase 1</fullName>
        <ecNumber evidence="2">3.4.19.12</ecNumber>
    </recommendedName>
</protein>
<comment type="caution">
    <text evidence="9">The sequence shown here is derived from an EMBL/GenBank/DDBJ whole genome shotgun (WGS) entry which is preliminary data.</text>
</comment>
<keyword evidence="3" id="KW-0645">Protease</keyword>
<feature type="domain" description="DUF3645" evidence="8">
    <location>
        <begin position="76"/>
        <end position="106"/>
    </location>
</feature>
<dbReference type="PANTHER" id="PTHR13367:SF28">
    <property type="entry name" value="UBIQUITIN THIOESTERASE ZRANB1"/>
    <property type="match status" value="1"/>
</dbReference>
<dbReference type="Pfam" id="PF12359">
    <property type="entry name" value="DUF3645"/>
    <property type="match status" value="1"/>
</dbReference>
<dbReference type="Proteomes" id="UP000649617">
    <property type="component" value="Unassembled WGS sequence"/>
</dbReference>
<evidence type="ECO:0000256" key="1">
    <source>
        <dbReference type="ARBA" id="ARBA00000707"/>
    </source>
</evidence>
<dbReference type="GO" id="GO:0071947">
    <property type="term" value="P:protein deubiquitination involved in ubiquitin-dependent protein catabolic process"/>
    <property type="evidence" value="ECO:0007669"/>
    <property type="project" value="TreeGrafter"/>
</dbReference>
<keyword evidence="10" id="KW-1185">Reference proteome</keyword>
<sequence>MGATREERHQLLLAALGPSAPAPGCDRLRQLLVFAREWLIHTLPFILAKVNRVHYGLLRHKDTADLAGRGYPARGTRLQMAVPFTGLETPSIASEFANPDVAIGLTILAFGHEGMRTSDVKTMLLLLKSDLLRDVGTPTVQREAFRSFQAWTRMDPSAHEGSEGSDFASGVLPLDLIQPDAASILCLKKLWQRKAPVYLYYLRREIFPKATPSQTRKLSACAQELSSPTLFKVRLGFSGTPTNILPSSLPPVEFDGATDGKTLAILSSPHLVSLHHMMSGWTPESLLAYIAGRRPHFSALIDTAALLCGLENEEVAARLMNSPLTQPDGKGGKGGKEACVFLARGTDLPMILLKGAASAVPLEDANILPEKRFCYFDQPHTTGIDINQPVAAITIGKDMSIRELQQGSLEQEQLQARQLVRQDLSHAWKSEALNALMSRGSQREQHVEVLLETVSSSVVQKTPQRLQAALRDLAAPFMKAASVAAAVETAVERAVRLLGDVTDELSGGGGEIVREQEQQQQLEHQIESEKDASISRPRVGESRVWELEQKMLQIADAVTGGDKLQDIHLFSFPSAASVAETLRATSAGSAKQAVKNLEARTRLEELRLRFSPNCRVTEEIAIVRPVLVALRLGDKTPSTLALSLCEAESIRWILETSTSGQSFLLHTISETPMFEAEQATIEEHHAPRRCSAEVRRGLIFLKLPLPFCASTWVSPGSLHMSFSMCHLSASFLRISSGCDRLPSAHAVQVAPLTGLPRHCGLFLVMTLRRQYCCRQMPAPRTWSATALKPWQVAEISWRPTLGNVPQSTRTQRRLSLAEAAPTQGGPGGPIKSARAEVAGP</sequence>
<keyword evidence="4" id="KW-0833">Ubl conjugation pathway</keyword>
<evidence type="ECO:0000256" key="2">
    <source>
        <dbReference type="ARBA" id="ARBA00012759"/>
    </source>
</evidence>
<keyword evidence="5" id="KW-0378">Hydrolase</keyword>
<evidence type="ECO:0000256" key="4">
    <source>
        <dbReference type="ARBA" id="ARBA00022786"/>
    </source>
</evidence>
<evidence type="ECO:0000256" key="3">
    <source>
        <dbReference type="ARBA" id="ARBA00022670"/>
    </source>
</evidence>
<dbReference type="EC" id="3.4.19.12" evidence="2"/>
<dbReference type="InterPro" id="IPR051346">
    <property type="entry name" value="OTU_Deubiquitinase"/>
</dbReference>